<evidence type="ECO:0000259" key="1">
    <source>
        <dbReference type="Pfam" id="PF08281"/>
    </source>
</evidence>
<dbReference type="Pfam" id="PF13490">
    <property type="entry name" value="zf-HC2"/>
    <property type="match status" value="1"/>
</dbReference>
<dbReference type="GO" id="GO:0003677">
    <property type="term" value="F:DNA binding"/>
    <property type="evidence" value="ECO:0007669"/>
    <property type="project" value="InterPro"/>
</dbReference>
<dbReference type="GO" id="GO:0006352">
    <property type="term" value="P:DNA-templated transcription initiation"/>
    <property type="evidence" value="ECO:0007669"/>
    <property type="project" value="InterPro"/>
</dbReference>
<dbReference type="InterPro" id="IPR036388">
    <property type="entry name" value="WH-like_DNA-bd_sf"/>
</dbReference>
<name>A0A8E2VLU3_9RHOB</name>
<dbReference type="InterPro" id="IPR013249">
    <property type="entry name" value="RNA_pol_sigma70_r4_t2"/>
</dbReference>
<dbReference type="CDD" id="cd06171">
    <property type="entry name" value="Sigma70_r4"/>
    <property type="match status" value="1"/>
</dbReference>
<comment type="caution">
    <text evidence="3">The sequence shown here is derived from an EMBL/GenBank/DDBJ whole genome shotgun (WGS) entry which is preliminary data.</text>
</comment>
<dbReference type="OrthoDB" id="9803470at2"/>
<dbReference type="Proteomes" id="UP000244037">
    <property type="component" value="Unassembled WGS sequence"/>
</dbReference>
<dbReference type="InterPro" id="IPR013324">
    <property type="entry name" value="RNA_pol_sigma_r3/r4-like"/>
</dbReference>
<sequence>MELDEPLIGDEGDSAKAVLRARDLSRALQRLTPELRAVVELTYFNGYLRTDIAEILGCPLGTVKTRRMTGRKRLRAMLSEDAQTIPESSVHDALKARSDDRHKAVWDNTPWYVNGSLPGPEAAAVRNHTRICPACAAKLACQFDLASEVAGTAPSEVPLSRSWDDLRARIEADSRARRPREGWGGRQRGVREAMALAGTTAAACLVAAVAFGPSDDGFRTLTSDGGAPTIRFQTVPDLNAESLRAVLARQGLTLV</sequence>
<protein>
    <submittedName>
        <fullName evidence="3">Putative zinc finger protein</fullName>
    </submittedName>
</protein>
<reference evidence="3 4" key="1">
    <citation type="submission" date="2018-04" db="EMBL/GenBank/DDBJ databases">
        <title>Genomic Encyclopedia of Archaeal and Bacterial Type Strains, Phase II (KMG-II): from individual species to whole genera.</title>
        <authorList>
            <person name="Goeker M."/>
        </authorList>
    </citation>
    <scope>NUCLEOTIDE SEQUENCE [LARGE SCALE GENOMIC DNA]</scope>
    <source>
        <strain evidence="3 4">DSM 19783</strain>
    </source>
</reference>
<evidence type="ECO:0000313" key="3">
    <source>
        <dbReference type="EMBL" id="PTW51400.1"/>
    </source>
</evidence>
<dbReference type="RefSeq" id="WP_108024055.1">
    <property type="nucleotide sequence ID" value="NZ_QAYC01000002.1"/>
</dbReference>
<dbReference type="GO" id="GO:0016987">
    <property type="term" value="F:sigma factor activity"/>
    <property type="evidence" value="ECO:0007669"/>
    <property type="project" value="InterPro"/>
</dbReference>
<dbReference type="Gene3D" id="1.10.10.1320">
    <property type="entry name" value="Anti-sigma factor, zinc-finger domain"/>
    <property type="match status" value="1"/>
</dbReference>
<dbReference type="InterPro" id="IPR027383">
    <property type="entry name" value="Znf_put"/>
</dbReference>
<evidence type="ECO:0000259" key="2">
    <source>
        <dbReference type="Pfam" id="PF13490"/>
    </source>
</evidence>
<keyword evidence="4" id="KW-1185">Reference proteome</keyword>
<proteinExistence type="predicted"/>
<dbReference type="SUPFAM" id="SSF88659">
    <property type="entry name" value="Sigma3 and sigma4 domains of RNA polymerase sigma factors"/>
    <property type="match status" value="1"/>
</dbReference>
<dbReference type="AlphaFoldDB" id="A0A8E2VLU3"/>
<dbReference type="InterPro" id="IPR041916">
    <property type="entry name" value="Anti_sigma_zinc_sf"/>
</dbReference>
<dbReference type="Gene3D" id="1.10.10.10">
    <property type="entry name" value="Winged helix-like DNA-binding domain superfamily/Winged helix DNA-binding domain"/>
    <property type="match status" value="1"/>
</dbReference>
<accession>A0A8E2VLU3</accession>
<gene>
    <name evidence="3" type="ORF">C8N38_102193</name>
</gene>
<feature type="domain" description="RNA polymerase sigma factor 70 region 4 type 2" evidence="1">
    <location>
        <begin position="23"/>
        <end position="74"/>
    </location>
</feature>
<organism evidence="3 4">
    <name type="scientific">Rhodovulum kholense</name>
    <dbReference type="NCBI Taxonomy" id="453584"/>
    <lineage>
        <taxon>Bacteria</taxon>
        <taxon>Pseudomonadati</taxon>
        <taxon>Pseudomonadota</taxon>
        <taxon>Alphaproteobacteria</taxon>
        <taxon>Rhodobacterales</taxon>
        <taxon>Paracoccaceae</taxon>
        <taxon>Rhodovulum</taxon>
    </lineage>
</organism>
<feature type="domain" description="Putative zinc-finger" evidence="2">
    <location>
        <begin position="105"/>
        <end position="136"/>
    </location>
</feature>
<evidence type="ECO:0000313" key="4">
    <source>
        <dbReference type="Proteomes" id="UP000244037"/>
    </source>
</evidence>
<dbReference type="Pfam" id="PF08281">
    <property type="entry name" value="Sigma70_r4_2"/>
    <property type="match status" value="1"/>
</dbReference>
<dbReference type="EMBL" id="QAYC01000002">
    <property type="protein sequence ID" value="PTW51400.1"/>
    <property type="molecule type" value="Genomic_DNA"/>
</dbReference>